<organism evidence="8 9">
    <name type="scientific">Deinococcus carri</name>
    <dbReference type="NCBI Taxonomy" id="1211323"/>
    <lineage>
        <taxon>Bacteria</taxon>
        <taxon>Thermotogati</taxon>
        <taxon>Deinococcota</taxon>
        <taxon>Deinococci</taxon>
        <taxon>Deinococcales</taxon>
        <taxon>Deinococcaceae</taxon>
        <taxon>Deinococcus</taxon>
    </lineage>
</organism>
<comment type="similarity">
    <text evidence="6 7">Belongs to the class I-like SAM-binding methyltransferase superfamily. C5-methyltransferase family.</text>
</comment>
<dbReference type="NCBIfam" id="TIGR00675">
    <property type="entry name" value="dcm"/>
    <property type="match status" value="1"/>
</dbReference>
<keyword evidence="3 6" id="KW-0808">Transferase</keyword>
<evidence type="ECO:0000256" key="5">
    <source>
        <dbReference type="ARBA" id="ARBA00022747"/>
    </source>
</evidence>
<name>A0ABP9WC56_9DEIO</name>
<evidence type="ECO:0000256" key="2">
    <source>
        <dbReference type="ARBA" id="ARBA00022603"/>
    </source>
</evidence>
<keyword evidence="9" id="KW-1185">Reference proteome</keyword>
<dbReference type="SUPFAM" id="SSF53335">
    <property type="entry name" value="S-adenosyl-L-methionine-dependent methyltransferases"/>
    <property type="match status" value="1"/>
</dbReference>
<feature type="active site" evidence="6">
    <location>
        <position position="88"/>
    </location>
</feature>
<dbReference type="Gene3D" id="3.40.50.150">
    <property type="entry name" value="Vaccinia Virus protein VP39"/>
    <property type="match status" value="1"/>
</dbReference>
<dbReference type="PANTHER" id="PTHR10629">
    <property type="entry name" value="CYTOSINE-SPECIFIC METHYLTRANSFERASE"/>
    <property type="match status" value="1"/>
</dbReference>
<dbReference type="Gene3D" id="3.90.120.10">
    <property type="entry name" value="DNA Methylase, subunit A, domain 2"/>
    <property type="match status" value="1"/>
</dbReference>
<gene>
    <name evidence="8" type="primary">ydiO_2</name>
    <name evidence="8" type="ORF">Dcar01_03671</name>
</gene>
<dbReference type="GO" id="GO:0032259">
    <property type="term" value="P:methylation"/>
    <property type="evidence" value="ECO:0007669"/>
    <property type="project" value="UniProtKB-KW"/>
</dbReference>
<keyword evidence="5" id="KW-0680">Restriction system</keyword>
<dbReference type="Pfam" id="PF00145">
    <property type="entry name" value="DNA_methylase"/>
    <property type="match status" value="1"/>
</dbReference>
<dbReference type="PRINTS" id="PR00105">
    <property type="entry name" value="C5METTRFRASE"/>
</dbReference>
<dbReference type="PROSITE" id="PS51679">
    <property type="entry name" value="SAM_MT_C5"/>
    <property type="match status" value="1"/>
</dbReference>
<comment type="caution">
    <text evidence="8">The sequence shown here is derived from an EMBL/GenBank/DDBJ whole genome shotgun (WGS) entry which is preliminary data.</text>
</comment>
<evidence type="ECO:0000256" key="1">
    <source>
        <dbReference type="ARBA" id="ARBA00011975"/>
    </source>
</evidence>
<evidence type="ECO:0000256" key="7">
    <source>
        <dbReference type="RuleBase" id="RU000416"/>
    </source>
</evidence>
<dbReference type="InterPro" id="IPR029063">
    <property type="entry name" value="SAM-dependent_MTases_sf"/>
</dbReference>
<dbReference type="RefSeq" id="WP_345468173.1">
    <property type="nucleotide sequence ID" value="NZ_BAABRP010000027.1"/>
</dbReference>
<dbReference type="Proteomes" id="UP001401887">
    <property type="component" value="Unassembled WGS sequence"/>
</dbReference>
<keyword evidence="4 6" id="KW-0949">S-adenosyl-L-methionine</keyword>
<keyword evidence="2 6" id="KW-0489">Methyltransferase</keyword>
<evidence type="ECO:0000256" key="6">
    <source>
        <dbReference type="PROSITE-ProRule" id="PRU01016"/>
    </source>
</evidence>
<dbReference type="EC" id="2.1.1.37" evidence="1"/>
<dbReference type="PANTHER" id="PTHR10629:SF52">
    <property type="entry name" value="DNA (CYTOSINE-5)-METHYLTRANSFERASE 1"/>
    <property type="match status" value="1"/>
</dbReference>
<protein>
    <recommendedName>
        <fullName evidence="1">DNA (cytosine-5-)-methyltransferase</fullName>
        <ecNumber evidence="1">2.1.1.37</ecNumber>
    </recommendedName>
</protein>
<dbReference type="InterPro" id="IPR001525">
    <property type="entry name" value="C5_MeTfrase"/>
</dbReference>
<dbReference type="InterPro" id="IPR050390">
    <property type="entry name" value="C5-Methyltransferase"/>
</dbReference>
<accession>A0ABP9WC56</accession>
<evidence type="ECO:0000256" key="4">
    <source>
        <dbReference type="ARBA" id="ARBA00022691"/>
    </source>
</evidence>
<sequence>MGQTQKTSKNEIVGVDLFSGAGGLTHGMYLQGINVVAGIDIDPSCRYPYETNNPARFIQKSVEDVTVQELADFYKNAQIRLLAGCAPCQPFSTYSQRGRAQRGGEDWKLVLDFGRLVRDTQPELVTMENVPQLLQHNVFQEFLDFLEGYQLWYGVVDCVEYGLPQTRRRLVLLASKLGSIRILTPEEFGRARRVVREAIVDLPPLEAGGQHPDDPLHISSRLSELNLRRIRQARPGKTWRDWEDQSLVAACHRKATGETYPSVYGRMEWEQPSPTITTQCFGFGNGRFGHPEQDRAISLREAAILQSFPRNYQFVAPGQKVNLVKVGRMIGNAVPVMIGELVGKSLRHHVNGIQRVDASSA</sequence>
<evidence type="ECO:0000313" key="9">
    <source>
        <dbReference type="Proteomes" id="UP001401887"/>
    </source>
</evidence>
<evidence type="ECO:0000256" key="3">
    <source>
        <dbReference type="ARBA" id="ARBA00022679"/>
    </source>
</evidence>
<reference evidence="8 9" key="1">
    <citation type="submission" date="2024-02" db="EMBL/GenBank/DDBJ databases">
        <title>Deinococcus carri NBRC 110142.</title>
        <authorList>
            <person name="Ichikawa N."/>
            <person name="Katano-Makiyama Y."/>
            <person name="Hidaka K."/>
        </authorList>
    </citation>
    <scope>NUCLEOTIDE SEQUENCE [LARGE SCALE GENOMIC DNA]</scope>
    <source>
        <strain evidence="8 9">NBRC 110142</strain>
    </source>
</reference>
<dbReference type="EMBL" id="BAABRP010000027">
    <property type="protein sequence ID" value="GAA5514907.1"/>
    <property type="molecule type" value="Genomic_DNA"/>
</dbReference>
<proteinExistence type="inferred from homology"/>
<dbReference type="GO" id="GO:0008168">
    <property type="term" value="F:methyltransferase activity"/>
    <property type="evidence" value="ECO:0007669"/>
    <property type="project" value="UniProtKB-KW"/>
</dbReference>
<evidence type="ECO:0000313" key="8">
    <source>
        <dbReference type="EMBL" id="GAA5514907.1"/>
    </source>
</evidence>